<keyword evidence="2" id="KW-1185">Reference proteome</keyword>
<evidence type="ECO:0000313" key="1">
    <source>
        <dbReference type="EMBL" id="TNU72856.1"/>
    </source>
</evidence>
<gene>
    <name evidence="1" type="ORF">FH969_14505</name>
</gene>
<evidence type="ECO:0000313" key="2">
    <source>
        <dbReference type="Proteomes" id="UP000313849"/>
    </source>
</evidence>
<dbReference type="OrthoDB" id="266313at2"/>
<dbReference type="EMBL" id="VENP01000095">
    <property type="protein sequence ID" value="TNU72856.1"/>
    <property type="molecule type" value="Genomic_DNA"/>
</dbReference>
<accession>A0A5C5BAG0</accession>
<dbReference type="InterPro" id="IPR000014">
    <property type="entry name" value="PAS"/>
</dbReference>
<reference evidence="1 2" key="1">
    <citation type="submission" date="2019-06" db="EMBL/GenBank/DDBJ databases">
        <title>Draft genome sequence of Miniimonas arenae KCTC 19750T isolated from sea sand.</title>
        <authorList>
            <person name="Park S.-J."/>
        </authorList>
    </citation>
    <scope>NUCLEOTIDE SEQUENCE [LARGE SCALE GENOMIC DNA]</scope>
    <source>
        <strain evidence="1 2">KCTC 19750</strain>
    </source>
</reference>
<dbReference type="InterPro" id="IPR035965">
    <property type="entry name" value="PAS-like_dom_sf"/>
</dbReference>
<dbReference type="CDD" id="cd00130">
    <property type="entry name" value="PAS"/>
    <property type="match status" value="1"/>
</dbReference>
<dbReference type="Proteomes" id="UP000313849">
    <property type="component" value="Unassembled WGS sequence"/>
</dbReference>
<evidence type="ECO:0008006" key="3">
    <source>
        <dbReference type="Google" id="ProtNLM"/>
    </source>
</evidence>
<protein>
    <recommendedName>
        <fullName evidence="3">PAS domain-containing protein</fullName>
    </recommendedName>
</protein>
<proteinExistence type="predicted"/>
<dbReference type="RefSeq" id="WP_139987895.1">
    <property type="nucleotide sequence ID" value="NZ_VENP01000095.1"/>
</dbReference>
<dbReference type="AlphaFoldDB" id="A0A5C5BAG0"/>
<name>A0A5C5BAG0_9MICO</name>
<dbReference type="SUPFAM" id="SSF55785">
    <property type="entry name" value="PYP-like sensor domain (PAS domain)"/>
    <property type="match status" value="1"/>
</dbReference>
<dbReference type="Gene3D" id="3.30.450.20">
    <property type="entry name" value="PAS domain"/>
    <property type="match status" value="1"/>
</dbReference>
<sequence length="466" mass="50096">MALTDPAALAARRTFAPEDVFFSTTDRKGVIRHANDTFLRLAALTEEEAVGSPHNLIRHPDMPGGAFRLVWDELEAGRPVCFYIANEAKDGVRYDVLATILPIDGGYLSVRLRPSLAELQDQVFAAYDDVAEREAAVRRAGASRHSAAERGASLLGGALHALGFASMVSFTRSVLPREVDALVAALPPAVAPGPRAGALGSVLQAGQEIGRSMTSFIGLLEGFEETAQRIVLEHDSLTPAMGELMALRIELARIAGIISTAAHEHADDAELPELVSLTREMDASCEDALDGLESLPLDRLQVAIRDLVLRIATVGLLNQMVTRFTSEVIEAGPDGTPRGTELRLLHTALEEEVDRAELGTTRVVDLLRIVPELTELAVRSVDLTLIRADGWSKRLLAAVEEGRFGDDGPELIGLVEAAKEGLTERVIGLGDIVGLASRLRQTPVRFDPVSLREPLQHIAAGIAELP</sequence>
<organism evidence="1 2">
    <name type="scientific">Miniimonas arenae</name>
    <dbReference type="NCBI Taxonomy" id="676201"/>
    <lineage>
        <taxon>Bacteria</taxon>
        <taxon>Bacillati</taxon>
        <taxon>Actinomycetota</taxon>
        <taxon>Actinomycetes</taxon>
        <taxon>Micrococcales</taxon>
        <taxon>Beutenbergiaceae</taxon>
        <taxon>Miniimonas</taxon>
    </lineage>
</organism>
<comment type="caution">
    <text evidence="1">The sequence shown here is derived from an EMBL/GenBank/DDBJ whole genome shotgun (WGS) entry which is preliminary data.</text>
</comment>